<dbReference type="Proteomes" id="UP000287336">
    <property type="component" value="Unassembled WGS sequence"/>
</dbReference>
<feature type="region of interest" description="Disordered" evidence="1">
    <location>
        <begin position="179"/>
        <end position="198"/>
    </location>
</feature>
<gene>
    <name evidence="2" type="ORF">ELY33_12355</name>
</gene>
<name>A0A433KJN5_9GAMM</name>
<dbReference type="RefSeq" id="WP_126948218.1">
    <property type="nucleotide sequence ID" value="NZ_RZHG01000021.1"/>
</dbReference>
<evidence type="ECO:0000313" key="2">
    <source>
        <dbReference type="EMBL" id="RUR29729.1"/>
    </source>
</evidence>
<evidence type="ECO:0000313" key="3">
    <source>
        <dbReference type="Proteomes" id="UP000287336"/>
    </source>
</evidence>
<evidence type="ECO:0000256" key="1">
    <source>
        <dbReference type="SAM" id="MobiDB-lite"/>
    </source>
</evidence>
<organism evidence="2 3">
    <name type="scientific">Vreelandella andesensis</name>
    <dbReference type="NCBI Taxonomy" id="447567"/>
    <lineage>
        <taxon>Bacteria</taxon>
        <taxon>Pseudomonadati</taxon>
        <taxon>Pseudomonadota</taxon>
        <taxon>Gammaproteobacteria</taxon>
        <taxon>Oceanospirillales</taxon>
        <taxon>Halomonadaceae</taxon>
        <taxon>Vreelandella</taxon>
    </lineage>
</organism>
<accession>A0A433KJN5</accession>
<proteinExistence type="predicted"/>
<protein>
    <submittedName>
        <fullName evidence="2">Uncharacterized protein</fullName>
    </submittedName>
</protein>
<comment type="caution">
    <text evidence="2">The sequence shown here is derived from an EMBL/GenBank/DDBJ whole genome shotgun (WGS) entry which is preliminary data.</text>
</comment>
<keyword evidence="3" id="KW-1185">Reference proteome</keyword>
<reference evidence="2 3" key="1">
    <citation type="submission" date="2018-12" db="EMBL/GenBank/DDBJ databases">
        <title>three novel Halomonas strain isolated from plants.</title>
        <authorList>
            <person name="Sun C."/>
        </authorList>
    </citation>
    <scope>NUCLEOTIDE SEQUENCE [LARGE SCALE GENOMIC DNA]</scope>
    <source>
        <strain evidence="2 3">DSM 19434</strain>
    </source>
</reference>
<dbReference type="EMBL" id="RZHG01000021">
    <property type="protein sequence ID" value="RUR29729.1"/>
    <property type="molecule type" value="Genomic_DNA"/>
</dbReference>
<dbReference type="AlphaFoldDB" id="A0A433KJN5"/>
<feature type="region of interest" description="Disordered" evidence="1">
    <location>
        <begin position="75"/>
        <end position="101"/>
    </location>
</feature>
<sequence length="386" mass="42868">MSAKPQPNKPVAFKEPRPVAAASMWGRDCVFVRPPCQPFNPHSALLGPADALAMRAQQTVERVIALEGWEDEESKRERIKGAAAKQSETEPPPVLPIPIDNPLATSTSSVALSKRYADQVLSHALYVARQHALLQAAVSERQLGGDAPLLFSQMSSSLVEAERHLAALTMVVPTPECAKTQRASKGGHAKNNPPSQKDQEVVMASLIKAMLFNFSSGEKIHWPTAHKDYGQRIADNICWLNHSLKLFTCYANDQQIRDAVEDVFYDKLKKLQVIDERSGPSSRIGRMRYALHFGGRRGTEPSTQIPGWQGLSLETLGCIQRAEERLAKDILIFLLEDRFGELSVTLEKQVDQLSSLEDVAVYFSKLWEALSLDDIFGNELLTDLKE</sequence>